<dbReference type="PANTHER" id="PTHR13800">
    <property type="entry name" value="TRANSIENT RECEPTOR POTENTIAL CATION CHANNEL, SUBFAMILY M, MEMBER 6"/>
    <property type="match status" value="1"/>
</dbReference>
<evidence type="ECO:0000313" key="14">
    <source>
        <dbReference type="EnsemblMetazoa" id="CapteP196769"/>
    </source>
</evidence>
<feature type="compositionally biased region" description="Basic and acidic residues" evidence="8">
    <location>
        <begin position="26"/>
        <end position="49"/>
    </location>
</feature>
<feature type="domain" description="TRPM-like" evidence="12">
    <location>
        <begin position="578"/>
        <end position="809"/>
    </location>
</feature>
<evidence type="ECO:0000256" key="5">
    <source>
        <dbReference type="ARBA" id="ARBA00023065"/>
    </source>
</evidence>
<dbReference type="PANTHER" id="PTHR13800:SF1">
    <property type="entry name" value="TRANSIENT RECEPTOR POTENTIAL CATION CHANNEL TRPM"/>
    <property type="match status" value="1"/>
</dbReference>
<feature type="compositionally biased region" description="Basic and acidic residues" evidence="8">
    <location>
        <begin position="1386"/>
        <end position="1396"/>
    </location>
</feature>
<dbReference type="InterPro" id="IPR002153">
    <property type="entry name" value="TRPC_channel"/>
</dbReference>
<dbReference type="Pfam" id="PF25508">
    <property type="entry name" value="TRPM2"/>
    <property type="match status" value="1"/>
</dbReference>
<keyword evidence="2" id="KW-0813">Transport</keyword>
<keyword evidence="6 9" id="KW-0472">Membrane</keyword>
<feature type="transmembrane region" description="Helical" evidence="9">
    <location>
        <begin position="1101"/>
        <end position="1123"/>
    </location>
</feature>
<dbReference type="HOGENOM" id="CLU_001390_4_1_1"/>
<keyword evidence="3 9" id="KW-0812">Transmembrane</keyword>
<feature type="transmembrane region" description="Helical" evidence="9">
    <location>
        <begin position="934"/>
        <end position="953"/>
    </location>
</feature>
<evidence type="ECO:0000259" key="11">
    <source>
        <dbReference type="Pfam" id="PF18139"/>
    </source>
</evidence>
<name>R7TES6_CAPTE</name>
<dbReference type="OrthoDB" id="9994106at2759"/>
<keyword evidence="4 9" id="KW-1133">Transmembrane helix</keyword>
<feature type="transmembrane region" description="Helical" evidence="9">
    <location>
        <begin position="1191"/>
        <end position="1212"/>
    </location>
</feature>
<dbReference type="Pfam" id="PF18139">
    <property type="entry name" value="LSDAT_euk"/>
    <property type="match status" value="1"/>
</dbReference>
<dbReference type="EnsemblMetazoa" id="CapteT196769">
    <property type="protein sequence ID" value="CapteP196769"/>
    <property type="gene ID" value="CapteG196769"/>
</dbReference>
<dbReference type="PRINTS" id="PR01097">
    <property type="entry name" value="TRNSRECEPTRP"/>
</dbReference>
<dbReference type="EMBL" id="KB310309">
    <property type="protein sequence ID" value="ELT91987.1"/>
    <property type="molecule type" value="Genomic_DNA"/>
</dbReference>
<feature type="transmembrane region" description="Helical" evidence="9">
    <location>
        <begin position="1060"/>
        <end position="1080"/>
    </location>
</feature>
<feature type="domain" description="TRPM SLOG" evidence="11">
    <location>
        <begin position="223"/>
        <end position="471"/>
    </location>
</feature>
<dbReference type="GO" id="GO:0005262">
    <property type="term" value="F:calcium channel activity"/>
    <property type="evidence" value="ECO:0007669"/>
    <property type="project" value="InterPro"/>
</dbReference>
<evidence type="ECO:0000256" key="1">
    <source>
        <dbReference type="ARBA" id="ARBA00004141"/>
    </source>
</evidence>
<evidence type="ECO:0000256" key="8">
    <source>
        <dbReference type="SAM" id="MobiDB-lite"/>
    </source>
</evidence>
<dbReference type="Proteomes" id="UP000014760">
    <property type="component" value="Unassembled WGS sequence"/>
</dbReference>
<dbReference type="InterPro" id="IPR005821">
    <property type="entry name" value="Ion_trans_dom"/>
</dbReference>
<comment type="subcellular location">
    <subcellularLocation>
        <location evidence="1">Membrane</location>
        <topology evidence="1">Multi-pass membrane protein</topology>
    </subcellularLocation>
</comment>
<dbReference type="EMBL" id="AMQN01013575">
    <property type="status" value="NOT_ANNOTATED_CDS"/>
    <property type="molecule type" value="Genomic_DNA"/>
</dbReference>
<feature type="region of interest" description="Disordered" evidence="8">
    <location>
        <begin position="21"/>
        <end position="49"/>
    </location>
</feature>
<reference evidence="15" key="1">
    <citation type="submission" date="2012-12" db="EMBL/GenBank/DDBJ databases">
        <authorList>
            <person name="Hellsten U."/>
            <person name="Grimwood J."/>
            <person name="Chapman J.A."/>
            <person name="Shapiro H."/>
            <person name="Aerts A."/>
            <person name="Otillar R.P."/>
            <person name="Terry A.Y."/>
            <person name="Boore J.L."/>
            <person name="Simakov O."/>
            <person name="Marletaz F."/>
            <person name="Cho S.-J."/>
            <person name="Edsinger-Gonzales E."/>
            <person name="Havlak P."/>
            <person name="Kuo D.-H."/>
            <person name="Larsson T."/>
            <person name="Lv J."/>
            <person name="Arendt D."/>
            <person name="Savage R."/>
            <person name="Osoegawa K."/>
            <person name="de Jong P."/>
            <person name="Lindberg D.R."/>
            <person name="Seaver E.C."/>
            <person name="Weisblat D.A."/>
            <person name="Putnam N.H."/>
            <person name="Grigoriev I.V."/>
            <person name="Rokhsar D.S."/>
        </authorList>
    </citation>
    <scope>NUCLEOTIDE SEQUENCE</scope>
    <source>
        <strain evidence="15">I ESC-2004</strain>
    </source>
</reference>
<accession>R7TES6</accession>
<feature type="compositionally biased region" description="Polar residues" evidence="8">
    <location>
        <begin position="1398"/>
        <end position="1408"/>
    </location>
</feature>
<feature type="domain" description="Ion transport" evidence="10">
    <location>
        <begin position="939"/>
        <end position="1222"/>
    </location>
</feature>
<dbReference type="InterPro" id="IPR041491">
    <property type="entry name" value="TRPM_SLOG"/>
</dbReference>
<reference evidence="14" key="3">
    <citation type="submission" date="2015-06" db="UniProtKB">
        <authorList>
            <consortium name="EnsemblMetazoa"/>
        </authorList>
    </citation>
    <scope>IDENTIFICATION</scope>
</reference>
<reference evidence="13 15" key="2">
    <citation type="journal article" date="2013" name="Nature">
        <title>Insights into bilaterian evolution from three spiralian genomes.</title>
        <authorList>
            <person name="Simakov O."/>
            <person name="Marletaz F."/>
            <person name="Cho S.J."/>
            <person name="Edsinger-Gonzales E."/>
            <person name="Havlak P."/>
            <person name="Hellsten U."/>
            <person name="Kuo D.H."/>
            <person name="Larsson T."/>
            <person name="Lv J."/>
            <person name="Arendt D."/>
            <person name="Savage R."/>
            <person name="Osoegawa K."/>
            <person name="de Jong P."/>
            <person name="Grimwood J."/>
            <person name="Chapman J.A."/>
            <person name="Shapiro H."/>
            <person name="Aerts A."/>
            <person name="Otillar R.P."/>
            <person name="Terry A.Y."/>
            <person name="Boore J.L."/>
            <person name="Grigoriev I.V."/>
            <person name="Lindberg D.R."/>
            <person name="Seaver E.C."/>
            <person name="Weisblat D.A."/>
            <person name="Putnam N.H."/>
            <person name="Rokhsar D.S."/>
        </authorList>
    </citation>
    <scope>NUCLEOTIDE SEQUENCE</scope>
    <source>
        <strain evidence="13 15">I ESC-2004</strain>
    </source>
</reference>
<proteinExistence type="predicted"/>
<dbReference type="InterPro" id="IPR050927">
    <property type="entry name" value="TRPM"/>
</dbReference>
<dbReference type="InterPro" id="IPR057366">
    <property type="entry name" value="TRPM-like"/>
</dbReference>
<evidence type="ECO:0000256" key="9">
    <source>
        <dbReference type="SAM" id="Phobius"/>
    </source>
</evidence>
<evidence type="ECO:0000256" key="4">
    <source>
        <dbReference type="ARBA" id="ARBA00022989"/>
    </source>
</evidence>
<keyword evidence="5" id="KW-0406">Ion transport</keyword>
<sequence length="1458" mass="169918">MEMVGQEIAMELDFVAGGSRLQLPSRQRDRRTSMTSKEEEVEHTSDTEMESHFVRMLSCEQRKASVQDVDPKMQMVLMYWEQQTKKTVPNKKAMDEMDIRKHVDRTLGNYEVDNKEKVKEEVYFITNRFRQRRCTRFVPNEDNFYARAVRALTKKGMHVGAGKVYCKCGLEKLSHTDAARKANNSDRAWSKEKDTEKMHPWMFGNLDVPGHYNYLEMPGGTKKYLRLDDIKTDPRDVWDLLIRHWDLHPPNLVISVTGGDVSSLKDDVGLRKKFQDGIMKCCVKTKAWLITDGMAVGTARELGEIFQEDLRRSKYSELDEHANIPLIGIGPWGLLADRHQMQGIHVGSDEASYHYAATQSEKNLSESVPNALDPYHVVYLFTDDGTSGSYRHEPSLRSQLECFIKTQTRLKLLGSKAVNTPLVILVLGGDRFTLNKVTNAVKQDVQIPVVVVNGSGKIADMLATIYKALEYRVPRSEKQEYIWTEEEDQILKDHVTKFKEMGMLTSPHDVTDLKQLMSARHLIEVFGVEDSDTIDLDEAILTAIFGGISDVAVQLFLSLAMDRCDVAKQTIFIESRKEDLRKHSEMLQQALLVAMQTNKSDFVQLLLDQDYAGELNEFNRFLTVERLHVLHSKNLELSHIQGKLLRSLCLRDVYGSHVLDKPHLLPQVGRILHNLMGDLYRLLYQEKAFRDVNKQPIPCELTSCKKEEGAWHLFLWAVLSNQPKVAELFLYESNCKIAGKLAEGELQANFRENAEYFQELAIQTLDNLYAFNRDEAYSSLVALIPFHWAKYATPLSIADDAGAMRFMGHSCCQTFLNLVWMKYMDLDTPKWKLFPLMALFPLINISLIVFDKQSLSYGLYKQAFLTEEKEEKARCRHDSISEGSSTWQDPTDNKTTLDDNYAVIRTTRTHRFFRRIKFAWFCLQNYYTAPINKFLWNMVSYLVFLGIFTHFILSELRPVSKFEDVTIYEWLVNVWAFCITTEEITQFLTLPISGPMYNLTWVESELKHTWHWYERLAFMLKIYRFKRWISDRWNKMDALMLVSFYASVLLRFLLNSAHFALIRMLYSITLIIFYMRLLRIGYIMSNIGPRIVTIKAMLRDLFQFILILMVFIVSFGVAFQAILDSNQPPSWTLLVNVIWRPYWQMFGELFLEDATDGMGRESVERNCTYDVELAEANSDTMQICYNWTAPILLGIYMLITNILLLNLLIAIFSHSFELIESEALTIWRYHLYDLVHEYYYQVWLPPPLNILCHLINVLCWLSKWPRIWCYTFAKWKHRDDGKEDGQIELERVAEEQTKSDMCFPFYLDAKTREEEQLNHFIQPEYMRDEDLEEKAYKRYCRYKNKTTEEKSLKLMAENNSRLLVITNEIHELRQAQDFSSASSGLEAKKRAPEKRTSKTATRSSVQKKVSSEMARFGEFERMKVRLNTIDSKMDGISNRMESMSRDLELILDYVKEKK</sequence>
<gene>
    <name evidence="13" type="ORF">CAPTEDRAFT_196769</name>
</gene>
<evidence type="ECO:0000313" key="15">
    <source>
        <dbReference type="Proteomes" id="UP000014760"/>
    </source>
</evidence>
<dbReference type="GO" id="GO:0005886">
    <property type="term" value="C:plasma membrane"/>
    <property type="evidence" value="ECO:0007669"/>
    <property type="project" value="TreeGrafter"/>
</dbReference>
<evidence type="ECO:0000259" key="10">
    <source>
        <dbReference type="Pfam" id="PF00520"/>
    </source>
</evidence>
<evidence type="ECO:0008006" key="16">
    <source>
        <dbReference type="Google" id="ProtNLM"/>
    </source>
</evidence>
<dbReference type="STRING" id="283909.R7TES6"/>
<evidence type="ECO:0000256" key="2">
    <source>
        <dbReference type="ARBA" id="ARBA00022448"/>
    </source>
</evidence>
<evidence type="ECO:0000256" key="6">
    <source>
        <dbReference type="ARBA" id="ARBA00023136"/>
    </source>
</evidence>
<evidence type="ECO:0000256" key="3">
    <source>
        <dbReference type="ARBA" id="ARBA00022692"/>
    </source>
</evidence>
<protein>
    <recommendedName>
        <fullName evidence="16">TRPM SLOG domain-containing protein</fullName>
    </recommendedName>
</protein>
<feature type="region of interest" description="Disordered" evidence="8">
    <location>
        <begin position="1376"/>
        <end position="1409"/>
    </location>
</feature>
<keyword evidence="7" id="KW-0407">Ion channel</keyword>
<evidence type="ECO:0000313" key="13">
    <source>
        <dbReference type="EMBL" id="ELT91987.1"/>
    </source>
</evidence>
<evidence type="ECO:0000256" key="7">
    <source>
        <dbReference type="ARBA" id="ARBA00023303"/>
    </source>
</evidence>
<evidence type="ECO:0000259" key="12">
    <source>
        <dbReference type="Pfam" id="PF25508"/>
    </source>
</evidence>
<feature type="transmembrane region" description="Helical" evidence="9">
    <location>
        <begin position="831"/>
        <end position="850"/>
    </location>
</feature>
<dbReference type="Pfam" id="PF00520">
    <property type="entry name" value="Ion_trans"/>
    <property type="match status" value="1"/>
</dbReference>
<organism evidence="13">
    <name type="scientific">Capitella teleta</name>
    <name type="common">Polychaete worm</name>
    <dbReference type="NCBI Taxonomy" id="283909"/>
    <lineage>
        <taxon>Eukaryota</taxon>
        <taxon>Metazoa</taxon>
        <taxon>Spiralia</taxon>
        <taxon>Lophotrochozoa</taxon>
        <taxon>Annelida</taxon>
        <taxon>Polychaeta</taxon>
        <taxon>Sedentaria</taxon>
        <taxon>Scolecida</taxon>
        <taxon>Capitellidae</taxon>
        <taxon>Capitella</taxon>
    </lineage>
</organism>
<dbReference type="OMA" id="HRESNCE"/>
<keyword evidence="15" id="KW-1185">Reference proteome</keyword>